<dbReference type="InterPro" id="IPR002251">
    <property type="entry name" value="Cl_channel_pln"/>
</dbReference>
<organism evidence="17 18">
    <name type="scientific">Miscanthus lutarioriparius</name>
    <dbReference type="NCBI Taxonomy" id="422564"/>
    <lineage>
        <taxon>Eukaryota</taxon>
        <taxon>Viridiplantae</taxon>
        <taxon>Streptophyta</taxon>
        <taxon>Embryophyta</taxon>
        <taxon>Tracheophyta</taxon>
        <taxon>Spermatophyta</taxon>
        <taxon>Magnoliopsida</taxon>
        <taxon>Liliopsida</taxon>
        <taxon>Poales</taxon>
        <taxon>Poaceae</taxon>
        <taxon>PACMAD clade</taxon>
        <taxon>Panicoideae</taxon>
        <taxon>Andropogonodae</taxon>
        <taxon>Andropogoneae</taxon>
        <taxon>Saccharinae</taxon>
        <taxon>Miscanthus</taxon>
    </lineage>
</organism>
<comment type="similarity">
    <text evidence="2 14">Belongs to the chloride channel (TC 2.A.49) family.</text>
</comment>
<evidence type="ECO:0000256" key="9">
    <source>
        <dbReference type="ARBA" id="ARBA00023122"/>
    </source>
</evidence>
<feature type="transmembrane region" description="Helical" evidence="14">
    <location>
        <begin position="494"/>
        <end position="521"/>
    </location>
</feature>
<evidence type="ECO:0000256" key="13">
    <source>
        <dbReference type="PROSITE-ProRule" id="PRU00703"/>
    </source>
</evidence>
<dbReference type="InterPro" id="IPR000644">
    <property type="entry name" value="CBS_dom"/>
</dbReference>
<keyword evidence="9 13" id="KW-0129">CBS domain</keyword>
<dbReference type="GO" id="GO:0009705">
    <property type="term" value="C:plant-type vacuole membrane"/>
    <property type="evidence" value="ECO:0007669"/>
    <property type="project" value="TreeGrafter"/>
</dbReference>
<evidence type="ECO:0000256" key="10">
    <source>
        <dbReference type="ARBA" id="ARBA00023136"/>
    </source>
</evidence>
<evidence type="ECO:0000256" key="1">
    <source>
        <dbReference type="ARBA" id="ARBA00004141"/>
    </source>
</evidence>
<dbReference type="EMBL" id="CAJGYO010000850">
    <property type="protein sequence ID" value="CAD6343889.1"/>
    <property type="molecule type" value="Genomic_DNA"/>
</dbReference>
<dbReference type="Gene3D" id="1.10.3080.10">
    <property type="entry name" value="Clc chloride channel"/>
    <property type="match status" value="2"/>
</dbReference>
<evidence type="ECO:0000256" key="4">
    <source>
        <dbReference type="ARBA" id="ARBA00022692"/>
    </source>
</evidence>
<dbReference type="Proteomes" id="UP000604825">
    <property type="component" value="Unassembled WGS sequence"/>
</dbReference>
<dbReference type="Pfam" id="PF00654">
    <property type="entry name" value="Voltage_CLC"/>
    <property type="match status" value="2"/>
</dbReference>
<evidence type="ECO:0000256" key="14">
    <source>
        <dbReference type="RuleBase" id="RU361221"/>
    </source>
</evidence>
<keyword evidence="6" id="KW-0851">Voltage-gated channel</keyword>
<evidence type="ECO:0000256" key="7">
    <source>
        <dbReference type="ARBA" id="ARBA00022989"/>
    </source>
</evidence>
<feature type="transmembrane region" description="Helical" evidence="14">
    <location>
        <begin position="173"/>
        <end position="199"/>
    </location>
</feature>
<gene>
    <name evidence="17" type="ORF">NCGR_LOCUS67987</name>
</gene>
<feature type="transmembrane region" description="Helical" evidence="14">
    <location>
        <begin position="463"/>
        <end position="482"/>
    </location>
</feature>
<feature type="domain" description="CBS" evidence="16">
    <location>
        <begin position="646"/>
        <end position="707"/>
    </location>
</feature>
<dbReference type="AlphaFoldDB" id="A0A811SM71"/>
<keyword evidence="7 14" id="KW-1133">Transmembrane helix</keyword>
<feature type="transmembrane region" description="Helical" evidence="14">
    <location>
        <begin position="377"/>
        <end position="397"/>
    </location>
</feature>
<keyword evidence="5" id="KW-0677">Repeat</keyword>
<feature type="compositionally biased region" description="Gly residues" evidence="15">
    <location>
        <begin position="1"/>
        <end position="12"/>
    </location>
</feature>
<feature type="transmembrane region" description="Helical" evidence="14">
    <location>
        <begin position="219"/>
        <end position="245"/>
    </location>
</feature>
<feature type="region of interest" description="Disordered" evidence="15">
    <location>
        <begin position="1"/>
        <end position="74"/>
    </location>
</feature>
<comment type="caution">
    <text evidence="17">The sequence shown here is derived from an EMBL/GenBank/DDBJ whole genome shotgun (WGS) entry which is preliminary data.</text>
</comment>
<evidence type="ECO:0000256" key="12">
    <source>
        <dbReference type="ARBA" id="ARBA00023214"/>
    </source>
</evidence>
<keyword evidence="3 14" id="KW-0813">Transport</keyword>
<evidence type="ECO:0000256" key="8">
    <source>
        <dbReference type="ARBA" id="ARBA00023065"/>
    </source>
</evidence>
<sequence>MDMDGNGNGNGNGNSPRPPTPHRPEREGSYNSYDIESMDGGSGAPPWRQHNNGSSEALLRYDDGGGADRGSAARQPLLRKRTMNTTSQIAIVGANVCPIESLDYEVVENDLFKQDWRSRTKKQIFQYIVLKWSLVLLIGLLTGVVGFFNNLAVENIAGFKLLLTSDLMLKGRYIGAFFVYGGWNLVLAAAAAAICAYIAPAAAGSGIPEVKAYLNGVDAYSILAPSTLFVKIFGSILGVSAGFVLGKEGPMVHTGACIANLLGQGGSRKYHLTCNWLRYFKNDRDRRDLITCGSAAGVAAAFRAPVGGVLFALEEAASWWRSALLWRTFFTTAVVAVVLRGLIEFCRSGKCGLFGKGGLIMFDLSSTVATYSTPDLIAIIILGIIGGIFGGLFNFLLDKILRVYSIINERVSYCWSLRAIIRTSNAHQGITMILSPLFFNTNDDAIRNLFSNGTSTEFQMSSLFIFFTAIYCLGLVTYGVAVPSASFLGGTMRMTVSVCVILLELTNDLPMLPLLMLVILISKTIADNFNKGVYDQIVVMKGLPFMEAHAEPYMRHLVAGDVVFGPLITFSGVEKVGNIVHALRLTGHNGFPVVDEPPITEARNCFVLLRFGAFDFAKPGSGKGLKIEDLDFTDEEMDMYVDLHPITNTSPYTVVETMSLAKAAILFRELGLRHLLVVPKTPDRPPIVGILTRHDFMPEHIHSLFPNLNPHKYHSASMAG</sequence>
<name>A0A811SM71_9POAL</name>
<feature type="transmembrane region" description="Helical" evidence="14">
    <location>
        <begin position="289"/>
        <end position="313"/>
    </location>
</feature>
<dbReference type="GO" id="GO:0034707">
    <property type="term" value="C:chloride channel complex"/>
    <property type="evidence" value="ECO:0007669"/>
    <property type="project" value="UniProtKB-KW"/>
</dbReference>
<evidence type="ECO:0000256" key="5">
    <source>
        <dbReference type="ARBA" id="ARBA00022737"/>
    </source>
</evidence>
<accession>A0A811SM71</accession>
<reference evidence="17" key="1">
    <citation type="submission" date="2020-10" db="EMBL/GenBank/DDBJ databases">
        <authorList>
            <person name="Han B."/>
            <person name="Lu T."/>
            <person name="Zhao Q."/>
            <person name="Huang X."/>
            <person name="Zhao Y."/>
        </authorList>
    </citation>
    <scope>NUCLEOTIDE SEQUENCE</scope>
</reference>
<keyword evidence="8 14" id="KW-0406">Ion transport</keyword>
<comment type="caution">
    <text evidence="14">Lacks conserved residue(s) required for the propagation of feature annotation.</text>
</comment>
<evidence type="ECO:0000256" key="11">
    <source>
        <dbReference type="ARBA" id="ARBA00023173"/>
    </source>
</evidence>
<dbReference type="OrthoDB" id="428525at2759"/>
<keyword evidence="4 14" id="KW-0812">Transmembrane</keyword>
<dbReference type="InterPro" id="IPR046342">
    <property type="entry name" value="CBS_dom_sf"/>
</dbReference>
<dbReference type="InterPro" id="IPR014743">
    <property type="entry name" value="Cl-channel_core"/>
</dbReference>
<dbReference type="Pfam" id="PF00571">
    <property type="entry name" value="CBS"/>
    <property type="match status" value="1"/>
</dbReference>
<dbReference type="PANTHER" id="PTHR11689">
    <property type="entry name" value="CHLORIDE CHANNEL PROTEIN CLC FAMILY MEMBER"/>
    <property type="match status" value="1"/>
</dbReference>
<keyword evidence="10 14" id="KW-0472">Membrane</keyword>
<evidence type="ECO:0000256" key="6">
    <source>
        <dbReference type="ARBA" id="ARBA00022882"/>
    </source>
</evidence>
<keyword evidence="11" id="KW-0869">Chloride channel</keyword>
<dbReference type="PROSITE" id="PS51371">
    <property type="entry name" value="CBS"/>
    <property type="match status" value="1"/>
</dbReference>
<keyword evidence="18" id="KW-1185">Reference proteome</keyword>
<protein>
    <recommendedName>
        <fullName evidence="14">Chloride channel protein</fullName>
    </recommendedName>
</protein>
<evidence type="ECO:0000256" key="2">
    <source>
        <dbReference type="ARBA" id="ARBA00009476"/>
    </source>
</evidence>
<evidence type="ECO:0000256" key="15">
    <source>
        <dbReference type="SAM" id="MobiDB-lite"/>
    </source>
</evidence>
<dbReference type="CDD" id="cd04591">
    <property type="entry name" value="CBS_pair_voltage-gated_CLC_euk_bac"/>
    <property type="match status" value="1"/>
</dbReference>
<evidence type="ECO:0000313" key="17">
    <source>
        <dbReference type="EMBL" id="CAD6343889.1"/>
    </source>
</evidence>
<feature type="transmembrane region" description="Helical" evidence="14">
    <location>
        <begin position="319"/>
        <end position="339"/>
    </location>
</feature>
<dbReference type="SUPFAM" id="SSF54631">
    <property type="entry name" value="CBS-domain pair"/>
    <property type="match status" value="1"/>
</dbReference>
<dbReference type="PANTHER" id="PTHR11689:SF145">
    <property type="entry name" value="CHLORIDE CHANNEL PROTEIN"/>
    <property type="match status" value="1"/>
</dbReference>
<dbReference type="GO" id="GO:0005247">
    <property type="term" value="F:voltage-gated chloride channel activity"/>
    <property type="evidence" value="ECO:0007669"/>
    <property type="project" value="InterPro"/>
</dbReference>
<proteinExistence type="inferred from homology"/>
<evidence type="ECO:0000256" key="3">
    <source>
        <dbReference type="ARBA" id="ARBA00022448"/>
    </source>
</evidence>
<evidence type="ECO:0000313" key="18">
    <source>
        <dbReference type="Proteomes" id="UP000604825"/>
    </source>
</evidence>
<keyword evidence="12 14" id="KW-0868">Chloride</keyword>
<dbReference type="SUPFAM" id="SSF81340">
    <property type="entry name" value="Clc chloride channel"/>
    <property type="match status" value="1"/>
</dbReference>
<comment type="subcellular location">
    <subcellularLocation>
        <location evidence="1 14">Membrane</location>
        <topology evidence="1 14">Multi-pass membrane protein</topology>
    </subcellularLocation>
</comment>
<dbReference type="InterPro" id="IPR001807">
    <property type="entry name" value="ClC"/>
</dbReference>
<feature type="transmembrane region" description="Helical" evidence="14">
    <location>
        <begin position="129"/>
        <end position="152"/>
    </location>
</feature>
<dbReference type="FunFam" id="1.10.3080.10:FF:000004">
    <property type="entry name" value="Chloride channel ClC3"/>
    <property type="match status" value="1"/>
</dbReference>
<keyword evidence="6" id="KW-0407">Ion channel</keyword>
<dbReference type="PRINTS" id="PR01120">
    <property type="entry name" value="CLCHANNELPLT"/>
</dbReference>
<evidence type="ECO:0000259" key="16">
    <source>
        <dbReference type="PROSITE" id="PS51371"/>
    </source>
</evidence>
<dbReference type="InterPro" id="IPR051280">
    <property type="entry name" value="Cl-channel/antiporter"/>
</dbReference>
<dbReference type="PRINTS" id="PR00762">
    <property type="entry name" value="CLCHANNEL"/>
</dbReference>